<feature type="region of interest" description="Disordered" evidence="13">
    <location>
        <begin position="97"/>
        <end position="165"/>
    </location>
</feature>
<feature type="compositionally biased region" description="Polar residues" evidence="13">
    <location>
        <begin position="14"/>
        <end position="23"/>
    </location>
</feature>
<evidence type="ECO:0000256" key="12">
    <source>
        <dbReference type="ARBA" id="ARBA00023329"/>
    </source>
</evidence>
<keyword evidence="20" id="KW-1185">Reference proteome</keyword>
<evidence type="ECO:0000259" key="18">
    <source>
        <dbReference type="Pfam" id="PF08033"/>
    </source>
</evidence>
<dbReference type="InterPro" id="IPR029006">
    <property type="entry name" value="ADF-H/Gelsolin-like_dom_sf"/>
</dbReference>
<dbReference type="InterPro" id="IPR006895">
    <property type="entry name" value="Znf_Sec23_Sec24"/>
</dbReference>
<evidence type="ECO:0000256" key="4">
    <source>
        <dbReference type="ARBA" id="ARBA00008334"/>
    </source>
</evidence>
<evidence type="ECO:0000256" key="9">
    <source>
        <dbReference type="ARBA" id="ARBA00022927"/>
    </source>
</evidence>
<comment type="subcellular location">
    <subcellularLocation>
        <location evidence="1">Cytoplasmic vesicle</location>
        <location evidence="1">COPII-coated vesicle membrane</location>
        <topology evidence="1">Peripheral membrane protein</topology>
        <orientation evidence="1">Cytoplasmic side</orientation>
    </subcellularLocation>
    <subcellularLocation>
        <location evidence="3">Endoplasmic reticulum membrane</location>
        <topology evidence="3">Peripheral membrane protein</topology>
        <orientation evidence="3">Cytoplasmic side</orientation>
    </subcellularLocation>
    <subcellularLocation>
        <location evidence="2">Golgi apparatus membrane</location>
    </subcellularLocation>
</comment>
<reference evidence="19 20" key="1">
    <citation type="submission" date="2015-04" db="EMBL/GenBank/DDBJ databases">
        <authorList>
            <person name="Syromyatnikov M.Y."/>
            <person name="Popov V.N."/>
        </authorList>
    </citation>
    <scope>NUCLEOTIDE SEQUENCE [LARGE SCALE GENOMIC DNA]</scope>
</reference>
<feature type="compositionally biased region" description="Low complexity" evidence="13">
    <location>
        <begin position="106"/>
        <end position="137"/>
    </location>
</feature>
<feature type="region of interest" description="Disordered" evidence="13">
    <location>
        <begin position="188"/>
        <end position="215"/>
    </location>
</feature>
<dbReference type="PANTHER" id="PTHR13803:SF39">
    <property type="entry name" value="SECRETORY 24AB, ISOFORM A"/>
    <property type="match status" value="1"/>
</dbReference>
<evidence type="ECO:0000259" key="17">
    <source>
        <dbReference type="Pfam" id="PF04815"/>
    </source>
</evidence>
<dbReference type="EMBL" id="CVRI01000075">
    <property type="protein sequence ID" value="CRL08520.1"/>
    <property type="molecule type" value="Genomic_DNA"/>
</dbReference>
<evidence type="ECO:0000256" key="13">
    <source>
        <dbReference type="SAM" id="MobiDB-lite"/>
    </source>
</evidence>
<feature type="domain" description="Sec23/Sec24 trunk" evidence="16">
    <location>
        <begin position="476"/>
        <end position="712"/>
    </location>
</feature>
<dbReference type="OrthoDB" id="49016at2759"/>
<keyword evidence="6" id="KW-0963">Cytoplasm</keyword>
<keyword evidence="8" id="KW-0931">ER-Golgi transport</keyword>
<dbReference type="Pfam" id="PF00626">
    <property type="entry name" value="Gelsolin"/>
    <property type="match status" value="1"/>
</dbReference>
<dbReference type="InterPro" id="IPR006900">
    <property type="entry name" value="Sec23/24_helical_dom"/>
</dbReference>
<evidence type="ECO:0000256" key="1">
    <source>
        <dbReference type="ARBA" id="ARBA00004299"/>
    </source>
</evidence>
<dbReference type="SUPFAM" id="SSF81811">
    <property type="entry name" value="Helical domain of Sec23/24"/>
    <property type="match status" value="1"/>
</dbReference>
<keyword evidence="7" id="KW-0256">Endoplasmic reticulum</keyword>
<feature type="region of interest" description="Disordered" evidence="13">
    <location>
        <begin position="230"/>
        <end position="306"/>
    </location>
</feature>
<dbReference type="GO" id="GO:0000139">
    <property type="term" value="C:Golgi membrane"/>
    <property type="evidence" value="ECO:0007669"/>
    <property type="project" value="UniProtKB-SubCell"/>
</dbReference>
<organism evidence="19 20">
    <name type="scientific">Clunio marinus</name>
    <dbReference type="NCBI Taxonomy" id="568069"/>
    <lineage>
        <taxon>Eukaryota</taxon>
        <taxon>Metazoa</taxon>
        <taxon>Ecdysozoa</taxon>
        <taxon>Arthropoda</taxon>
        <taxon>Hexapoda</taxon>
        <taxon>Insecta</taxon>
        <taxon>Pterygota</taxon>
        <taxon>Neoptera</taxon>
        <taxon>Endopterygota</taxon>
        <taxon>Diptera</taxon>
        <taxon>Nematocera</taxon>
        <taxon>Chironomoidea</taxon>
        <taxon>Chironomidae</taxon>
        <taxon>Clunio</taxon>
    </lineage>
</organism>
<feature type="compositionally biased region" description="Polar residues" evidence="13">
    <location>
        <begin position="188"/>
        <end position="200"/>
    </location>
</feature>
<feature type="region of interest" description="Disordered" evidence="13">
    <location>
        <begin position="1"/>
        <end position="47"/>
    </location>
</feature>
<feature type="compositionally biased region" description="Polar residues" evidence="13">
    <location>
        <begin position="151"/>
        <end position="161"/>
    </location>
</feature>
<evidence type="ECO:0000256" key="7">
    <source>
        <dbReference type="ARBA" id="ARBA00022824"/>
    </source>
</evidence>
<dbReference type="Proteomes" id="UP000183832">
    <property type="component" value="Unassembled WGS sequence"/>
</dbReference>
<dbReference type="CDD" id="cd01479">
    <property type="entry name" value="Sec24-like"/>
    <property type="match status" value="1"/>
</dbReference>
<dbReference type="GO" id="GO:0008270">
    <property type="term" value="F:zinc ion binding"/>
    <property type="evidence" value="ECO:0007669"/>
    <property type="project" value="InterPro"/>
</dbReference>
<evidence type="ECO:0000256" key="3">
    <source>
        <dbReference type="ARBA" id="ARBA00004397"/>
    </source>
</evidence>
<dbReference type="GO" id="GO:0006886">
    <property type="term" value="P:intracellular protein transport"/>
    <property type="evidence" value="ECO:0007669"/>
    <property type="project" value="InterPro"/>
</dbReference>
<dbReference type="Gene3D" id="3.40.20.10">
    <property type="entry name" value="Severin"/>
    <property type="match status" value="1"/>
</dbReference>
<gene>
    <name evidence="19" type="ORF">CLUMA_CG021275</name>
</gene>
<evidence type="ECO:0000259" key="15">
    <source>
        <dbReference type="Pfam" id="PF04810"/>
    </source>
</evidence>
<dbReference type="SUPFAM" id="SSF81995">
    <property type="entry name" value="beta-sandwich domain of Sec23/24"/>
    <property type="match status" value="1"/>
</dbReference>
<dbReference type="InterPro" id="IPR006896">
    <property type="entry name" value="Sec23/24_trunk_dom"/>
</dbReference>
<evidence type="ECO:0000259" key="14">
    <source>
        <dbReference type="Pfam" id="PF00626"/>
    </source>
</evidence>
<keyword evidence="10" id="KW-0333">Golgi apparatus</keyword>
<feature type="compositionally biased region" description="Low complexity" evidence="13">
    <location>
        <begin position="24"/>
        <end position="37"/>
    </location>
</feature>
<feature type="domain" description="Sec23/Sec24 beta-sandwich" evidence="18">
    <location>
        <begin position="718"/>
        <end position="802"/>
    </location>
</feature>
<dbReference type="InterPro" id="IPR036465">
    <property type="entry name" value="vWFA_dom_sf"/>
</dbReference>
<dbReference type="GO" id="GO:0070971">
    <property type="term" value="C:endoplasmic reticulum exit site"/>
    <property type="evidence" value="ECO:0007669"/>
    <property type="project" value="TreeGrafter"/>
</dbReference>
<evidence type="ECO:0000256" key="6">
    <source>
        <dbReference type="ARBA" id="ARBA00022490"/>
    </source>
</evidence>
<keyword evidence="11" id="KW-0472">Membrane</keyword>
<dbReference type="InterPro" id="IPR036175">
    <property type="entry name" value="Sec23/24_helical_dom_sf"/>
</dbReference>
<dbReference type="SUPFAM" id="SSF53300">
    <property type="entry name" value="vWA-like"/>
    <property type="match status" value="1"/>
</dbReference>
<evidence type="ECO:0000256" key="10">
    <source>
        <dbReference type="ARBA" id="ARBA00023034"/>
    </source>
</evidence>
<sequence length="1062" mass="119091">MAQQPPPANYPNYGYTQQQQSPVGHQNGNQQQNLSNGYPSNLPPMKLPAAQQPVINYQNFQTKAIQPNPGVNGSNNSNLSSRTSSPGIIQQNVIPQSQLPPSRSYPSYQNLHQQQPQQPISPPSSQLSSTSMNNNNNIDELKSGFVPSPLPNSGSIMTTPNQQQQQQILSSSMKNLSINQGYGQAGNFQTPKMPSSKSEQNFLNNNNNNNNINSNAPGMISNPMINSPIMPPIPSKSNTINKRPMYPTQQPLPNVQPQQMSNPQTQQFQTQPQHQFPAQPQQQQQQQQPRSNLQYQNFQQQQQQQQFPGGIVNQGFNRMWGNESVDLMQHRHILPTTKVLPPPIKLNHQFHEATNCSSDIFRCTLTKIPESNGLLQKSRLPLGVLIHPYRDLSNLPVISCTTIVRCRVCRTYINPFVFFVDSKKWKCNLCYRVNELPEEFQYDPVSKTYGDPTRRPEVRSSTIEFIAPAEYMLRPPQPAMYLFLLDVSSLAQQSGYLETACQTIQDQLDNLPGDARAQVGFIAYNSAVHFYNIADGFNQPHEITVLEVDDVFLPCPDNLLVNLKECRELINDLLQQLPKRFATEHDNKSALGAALQAAFKLMSPTGGRVSVFQTCLPNFGPGALQPREDPNNRSSKDVQHLGPATDFYKRLALDCSGQQIAVDLFLLNSQYSDLATLSGISKFSGGTVHHFPLFNVSKQQQVTEFQRVLTRYLTRKIGFESVMRVRCTRGLSIHTFHGNFFVRSTDLLSLPNVNPDSGFGMQITYDESLADVKTVCFQAALLYTSSKAERRIRVHTICLPVTESLSEVMHSADQQCIVGLLSKMAVDRSLSSNLSDARDAFINATVDVFTAFKIAQNLPSGASGLVAPQNLALFPLYILSLLKQTAFRTGTSTRLDDRVYAMCQMKSLPLDQLIRVIYPDFFFLDPLFVDDGDKVDPPRLQLSSERLDSRSMFLMDTGTNIFIYVGSNTNPSTIKNVFGKSSVNEIPDVCYNLPKLETPSNEALHEFIDGLNEDKPYSATIQVIRDSSPSRNLIVQYLVDDRNENSLSYYEFLQHLRTQVSK</sequence>
<dbReference type="InterPro" id="IPR036174">
    <property type="entry name" value="Znf_Sec23_Sec24_sf"/>
</dbReference>
<dbReference type="PANTHER" id="PTHR13803">
    <property type="entry name" value="SEC24-RELATED PROTEIN"/>
    <property type="match status" value="1"/>
</dbReference>
<dbReference type="GO" id="GO:0005789">
    <property type="term" value="C:endoplasmic reticulum membrane"/>
    <property type="evidence" value="ECO:0007669"/>
    <property type="project" value="UniProtKB-SubCell"/>
</dbReference>
<keyword evidence="5" id="KW-0813">Transport</keyword>
<feature type="compositionally biased region" description="Low complexity" evidence="13">
    <location>
        <begin position="201"/>
        <end position="215"/>
    </location>
</feature>
<dbReference type="SUPFAM" id="SSF82754">
    <property type="entry name" value="C-terminal, gelsolin-like domain of Sec23/24"/>
    <property type="match status" value="1"/>
</dbReference>
<dbReference type="InterPro" id="IPR007123">
    <property type="entry name" value="Gelsolin-like_dom"/>
</dbReference>
<dbReference type="GO" id="GO:0090110">
    <property type="term" value="P:COPII-coated vesicle cargo loading"/>
    <property type="evidence" value="ECO:0007669"/>
    <property type="project" value="TreeGrafter"/>
</dbReference>
<dbReference type="InterPro" id="IPR050550">
    <property type="entry name" value="SEC23_SEC24_subfamily"/>
</dbReference>
<comment type="similarity">
    <text evidence="4">Belongs to the SEC23/SEC24 family. SEC24 subfamily.</text>
</comment>
<dbReference type="Pfam" id="PF04811">
    <property type="entry name" value="Sec23_trunk"/>
    <property type="match status" value="1"/>
</dbReference>
<evidence type="ECO:0000256" key="11">
    <source>
        <dbReference type="ARBA" id="ARBA00023136"/>
    </source>
</evidence>
<feature type="compositionally biased region" description="Low complexity" evidence="13">
    <location>
        <begin position="67"/>
        <end position="85"/>
    </location>
</feature>
<name>A0A1J1J806_9DIPT</name>
<feature type="compositionally biased region" description="Low complexity" evidence="13">
    <location>
        <begin position="256"/>
        <end position="306"/>
    </location>
</feature>
<proteinExistence type="inferred from homology"/>
<dbReference type="InterPro" id="IPR041742">
    <property type="entry name" value="Sec24-like_trunk_dom"/>
</dbReference>
<dbReference type="Gene3D" id="2.30.30.380">
    <property type="entry name" value="Zn-finger domain of Sec23/24"/>
    <property type="match status" value="1"/>
</dbReference>
<dbReference type="Gene3D" id="3.40.50.410">
    <property type="entry name" value="von Willebrand factor, type A domain"/>
    <property type="match status" value="1"/>
</dbReference>
<dbReference type="GO" id="GO:0000149">
    <property type="term" value="F:SNARE binding"/>
    <property type="evidence" value="ECO:0007669"/>
    <property type="project" value="TreeGrafter"/>
</dbReference>
<dbReference type="SUPFAM" id="SSF82919">
    <property type="entry name" value="Zn-finger domain of Sec23/24"/>
    <property type="match status" value="1"/>
</dbReference>
<dbReference type="GO" id="GO:0030127">
    <property type="term" value="C:COPII vesicle coat"/>
    <property type="evidence" value="ECO:0007669"/>
    <property type="project" value="InterPro"/>
</dbReference>
<evidence type="ECO:0000259" key="16">
    <source>
        <dbReference type="Pfam" id="PF04811"/>
    </source>
</evidence>
<feature type="domain" description="Gelsolin-like" evidence="14">
    <location>
        <begin position="935"/>
        <end position="1008"/>
    </location>
</feature>
<feature type="region of interest" description="Disordered" evidence="13">
    <location>
        <begin position="65"/>
        <end position="85"/>
    </location>
</feature>
<keyword evidence="9" id="KW-0653">Protein transport</keyword>
<dbReference type="Gene3D" id="2.60.40.1670">
    <property type="entry name" value="beta-sandwich domain of Sec23/24"/>
    <property type="match status" value="1"/>
</dbReference>
<feature type="domain" description="Zinc finger Sec23/Sec24-type" evidence="15">
    <location>
        <begin position="403"/>
        <end position="439"/>
    </location>
</feature>
<dbReference type="Gene3D" id="1.20.120.730">
    <property type="entry name" value="Sec23/Sec24 helical domain"/>
    <property type="match status" value="1"/>
</dbReference>
<dbReference type="Pfam" id="PF08033">
    <property type="entry name" value="Sec23_BS"/>
    <property type="match status" value="1"/>
</dbReference>
<evidence type="ECO:0000256" key="2">
    <source>
        <dbReference type="ARBA" id="ARBA00004394"/>
    </source>
</evidence>
<evidence type="ECO:0000313" key="19">
    <source>
        <dbReference type="EMBL" id="CRL08520.1"/>
    </source>
</evidence>
<evidence type="ECO:0000256" key="8">
    <source>
        <dbReference type="ARBA" id="ARBA00022892"/>
    </source>
</evidence>
<dbReference type="FunFam" id="2.30.30.380:FF:000004">
    <property type="entry name" value="SEC24 homolog B, COPII coat complex component"/>
    <property type="match status" value="1"/>
</dbReference>
<dbReference type="AlphaFoldDB" id="A0A1J1J806"/>
<accession>A0A1J1J806</accession>
<feature type="domain" description="Sec23/Sec24 helical" evidence="17">
    <location>
        <begin position="813"/>
        <end position="914"/>
    </location>
</feature>
<protein>
    <submittedName>
        <fullName evidence="19">CLUMA_CG021275, isoform A</fullName>
    </submittedName>
</protein>
<dbReference type="InterPro" id="IPR036180">
    <property type="entry name" value="Gelsolin-like_dom_sf"/>
</dbReference>
<evidence type="ECO:0000313" key="20">
    <source>
        <dbReference type="Proteomes" id="UP000183832"/>
    </source>
</evidence>
<dbReference type="STRING" id="568069.A0A1J1J806"/>
<dbReference type="InterPro" id="IPR012990">
    <property type="entry name" value="Beta-sandwich_Sec23_24"/>
</dbReference>
<dbReference type="Pfam" id="PF04810">
    <property type="entry name" value="zf-Sec23_Sec24"/>
    <property type="match status" value="1"/>
</dbReference>
<dbReference type="Pfam" id="PF04815">
    <property type="entry name" value="Sec23_helical"/>
    <property type="match status" value="1"/>
</dbReference>
<keyword evidence="12" id="KW-0968">Cytoplasmic vesicle</keyword>
<evidence type="ECO:0000256" key="5">
    <source>
        <dbReference type="ARBA" id="ARBA00022448"/>
    </source>
</evidence>